<keyword evidence="2" id="KW-1185">Reference proteome</keyword>
<evidence type="ECO:0000313" key="1">
    <source>
        <dbReference type="EMBL" id="GME37301.1"/>
    </source>
</evidence>
<dbReference type="Proteomes" id="UP001165186">
    <property type="component" value="Unassembled WGS sequence"/>
</dbReference>
<proteinExistence type="predicted"/>
<dbReference type="EMBL" id="BSXG01000078">
    <property type="protein sequence ID" value="GME37301.1"/>
    <property type="molecule type" value="Genomic_DNA"/>
</dbReference>
<gene>
    <name evidence="1" type="primary">g7165</name>
    <name evidence="1" type="ORF">NpPPO83_00007165</name>
</gene>
<organism evidence="1 2">
    <name type="scientific">Neofusicoccum parvum</name>
    <dbReference type="NCBI Taxonomy" id="310453"/>
    <lineage>
        <taxon>Eukaryota</taxon>
        <taxon>Fungi</taxon>
        <taxon>Dikarya</taxon>
        <taxon>Ascomycota</taxon>
        <taxon>Pezizomycotina</taxon>
        <taxon>Dothideomycetes</taxon>
        <taxon>Dothideomycetes incertae sedis</taxon>
        <taxon>Botryosphaeriales</taxon>
        <taxon>Botryosphaeriaceae</taxon>
        <taxon>Neofusicoccum</taxon>
    </lineage>
</organism>
<reference evidence="1" key="1">
    <citation type="submission" date="2024-09" db="EMBL/GenBank/DDBJ databases">
        <title>Draft Genome Sequences of Neofusicoccum parvum.</title>
        <authorList>
            <person name="Ashida A."/>
            <person name="Camagna M."/>
            <person name="Tanaka A."/>
            <person name="Takemoto D."/>
        </authorList>
    </citation>
    <scope>NUCLEOTIDE SEQUENCE</scope>
    <source>
        <strain evidence="1">PPO83</strain>
    </source>
</reference>
<accession>A0ACB5SER9</accession>
<sequence>MSAPDPWGRSLLKITALNRFAHSEDAGIKPGEDAHDLIRRTSYRRQDTAKQRTASPNAAHRSPGGVPDRLKTARRDSDVQPPGQSSSSSDFSNYSNSSSSNAGSNGSSSSSSSNSSIFSARVSDRLFARRAGTYRALPYHINDPSRIAYQHRLSSVSDVSEAEPPSCFEFSDYWEGPLPRPLAEKGRAVTTTDSIAPSLVSRATTLTEGSLLEPDMPTTQASLDGHNEMANSTATIQHQSDSGASHEEPDTPNSDHDNSDDTPSENDDSDCLSESSGDAVQRDFLDGLLLPVKHQLVERLMVYVANNPDLNIPLPSILPEIANNHQKNEVAPSLSSDLVHLGTSTQDQKVSLKYEVLEKNQDDSTKETSLFADSKETQHSPGQVGQRPTNSRGYGQNYYTTQAGSSNSRAGKKRKNGDDGSPEGNGDNGDDDEDERCRASKSRRSQSPHSPQRRIACPYFQRNPMRTAKADSCFRNGFSSIAKMKEHLERVHDNSIQCPRCYEIFKKQDQLDSHLRVGDAQMCGQAQIRPDLEGYSSAQANRLKERMRSRTVEDKWNTIWKILFPADTDRDIQSPWWDPTRRPDFYGRYEEFQREDLPTRITPQIMAFVDFLLADDRLRRNIDAIVRNALEESLDVFKTREAAGQFAPRDGEAGPLAAGERPSNAGPSFTGGPAMVALVQTQQGLDVWRPAPGDADVGFGDVNGYNC</sequence>
<comment type="caution">
    <text evidence="1">The sequence shown here is derived from an EMBL/GenBank/DDBJ whole genome shotgun (WGS) entry which is preliminary data.</text>
</comment>
<protein>
    <submittedName>
        <fullName evidence="1">Uncharacterized protein</fullName>
    </submittedName>
</protein>
<name>A0ACB5SER9_9PEZI</name>
<evidence type="ECO:0000313" key="2">
    <source>
        <dbReference type="Proteomes" id="UP001165186"/>
    </source>
</evidence>